<dbReference type="GO" id="GO:0003676">
    <property type="term" value="F:nucleic acid binding"/>
    <property type="evidence" value="ECO:0007669"/>
    <property type="project" value="InterPro"/>
</dbReference>
<proteinExistence type="predicted"/>
<dbReference type="GO" id="GO:0015074">
    <property type="term" value="P:DNA integration"/>
    <property type="evidence" value="ECO:0007669"/>
    <property type="project" value="InterPro"/>
</dbReference>
<dbReference type="InterPro" id="IPR001584">
    <property type="entry name" value="Integrase_cat-core"/>
</dbReference>
<feature type="domain" description="Integrase catalytic" evidence="1">
    <location>
        <begin position="45"/>
        <end position="187"/>
    </location>
</feature>
<protein>
    <submittedName>
        <fullName evidence="2">Uncharacterized protein K02A26 (Trinotate prediction)</fullName>
    </submittedName>
</protein>
<dbReference type="PROSITE" id="PS50994">
    <property type="entry name" value="INTEGRASE"/>
    <property type="match status" value="1"/>
</dbReference>
<dbReference type="PANTHER" id="PTHR37984:SF10">
    <property type="entry name" value="RIBONUCLEASE H"/>
    <property type="match status" value="1"/>
</dbReference>
<organism evidence="2">
    <name type="scientific">Myxobolus squamalis</name>
    <name type="common">Myxosporean</name>
    <dbReference type="NCBI Taxonomy" id="59785"/>
    <lineage>
        <taxon>Eukaryota</taxon>
        <taxon>Metazoa</taxon>
        <taxon>Cnidaria</taxon>
        <taxon>Myxozoa</taxon>
        <taxon>Myxosporea</taxon>
        <taxon>Bivalvulida</taxon>
        <taxon>Platysporina</taxon>
        <taxon>Myxobolidae</taxon>
        <taxon>Myxobolus</taxon>
    </lineage>
</organism>
<dbReference type="InterPro" id="IPR012337">
    <property type="entry name" value="RNaseH-like_sf"/>
</dbReference>
<evidence type="ECO:0000313" key="2">
    <source>
        <dbReference type="EMBL" id="NDJ96960.1"/>
    </source>
</evidence>
<accession>A0A6B2G097</accession>
<reference evidence="2" key="1">
    <citation type="submission" date="2018-11" db="EMBL/GenBank/DDBJ databases">
        <title>Myxobolus squamalis genome and transcriptome.</title>
        <authorList>
            <person name="Yahalomi D."/>
            <person name="Atkinson S.D."/>
            <person name="Neuhof M."/>
            <person name="Chang E.S."/>
            <person name="Philippe H."/>
            <person name="Cartwright P."/>
            <person name="Bartholomew J.L."/>
            <person name="Huchon D."/>
        </authorList>
    </citation>
    <scope>NUCLEOTIDE SEQUENCE</scope>
    <source>
        <strain evidence="2">71B08</strain>
        <tissue evidence="2">Whole</tissue>
    </source>
</reference>
<dbReference type="PANTHER" id="PTHR37984">
    <property type="entry name" value="PROTEIN CBG26694"/>
    <property type="match status" value="1"/>
</dbReference>
<dbReference type="InterPro" id="IPR050951">
    <property type="entry name" value="Retrovirus_Pol_polyprotein"/>
</dbReference>
<dbReference type="EMBL" id="GHBR01001922">
    <property type="protein sequence ID" value="NDJ96960.1"/>
    <property type="molecule type" value="Transcribed_RNA"/>
</dbReference>
<sequence>MKELTSCYLWWSGLDQDIQRHVGHCSPCEAVHNKPAIAPLHPWAWAATPWERIYVDYAKIDKEHFLVVINVLSMWMEVFPTQLTTAEKNNLLRNLLVPFGLPKELISYNGPPSTLNDFKLFLKNSKAPPWLPPYHSASNGAAERAVHIFKKAWTRFKVQSVPTHQKPACFLFTYRNTPHKVTECTPA</sequence>
<dbReference type="InterPro" id="IPR036397">
    <property type="entry name" value="RNaseH_sf"/>
</dbReference>
<name>A0A6B2G097_MYXSQ</name>
<dbReference type="Gene3D" id="3.30.420.10">
    <property type="entry name" value="Ribonuclease H-like superfamily/Ribonuclease H"/>
    <property type="match status" value="1"/>
</dbReference>
<dbReference type="AlphaFoldDB" id="A0A6B2G097"/>
<evidence type="ECO:0000259" key="1">
    <source>
        <dbReference type="PROSITE" id="PS50994"/>
    </source>
</evidence>
<dbReference type="SUPFAM" id="SSF53098">
    <property type="entry name" value="Ribonuclease H-like"/>
    <property type="match status" value="1"/>
</dbReference>